<dbReference type="PANTHER" id="PTHR11575">
    <property type="entry name" value="5'-NUCLEOTIDASE-RELATED"/>
    <property type="match status" value="1"/>
</dbReference>
<dbReference type="InterPro" id="IPR006179">
    <property type="entry name" value="5_nucleotidase/apyrase"/>
</dbReference>
<dbReference type="SUPFAM" id="SSF56300">
    <property type="entry name" value="Metallo-dependent phosphatases"/>
    <property type="match status" value="1"/>
</dbReference>
<dbReference type="EMBL" id="JAPDDT010000005">
    <property type="protein sequence ID" value="MCW1923723.1"/>
    <property type="molecule type" value="Genomic_DNA"/>
</dbReference>
<dbReference type="Gene3D" id="3.60.21.10">
    <property type="match status" value="1"/>
</dbReference>
<keyword evidence="3" id="KW-1185">Reference proteome</keyword>
<dbReference type="Gene3D" id="1.10.1130.10">
    <property type="entry name" value="Flavocytochrome C3, Chain A"/>
    <property type="match status" value="1"/>
</dbReference>
<organism evidence="2 3">
    <name type="scientific">Luteolibacter arcticus</name>
    <dbReference type="NCBI Taxonomy" id="1581411"/>
    <lineage>
        <taxon>Bacteria</taxon>
        <taxon>Pseudomonadati</taxon>
        <taxon>Verrucomicrobiota</taxon>
        <taxon>Verrucomicrobiia</taxon>
        <taxon>Verrucomicrobiales</taxon>
        <taxon>Verrucomicrobiaceae</taxon>
        <taxon>Luteolibacter</taxon>
    </lineage>
</organism>
<dbReference type="Pfam" id="PF13435">
    <property type="entry name" value="Cytochrome_C554"/>
    <property type="match status" value="1"/>
</dbReference>
<dbReference type="PANTHER" id="PTHR11575:SF24">
    <property type="entry name" value="5'-NUCLEOTIDASE"/>
    <property type="match status" value="1"/>
</dbReference>
<comment type="caution">
    <text evidence="2">The sequence shown here is derived from an EMBL/GenBank/DDBJ whole genome shotgun (WGS) entry which is preliminary data.</text>
</comment>
<dbReference type="Proteomes" id="UP001320876">
    <property type="component" value="Unassembled WGS sequence"/>
</dbReference>
<gene>
    <name evidence="2" type="ORF">OKA05_14245</name>
</gene>
<dbReference type="InterPro" id="IPR029052">
    <property type="entry name" value="Metallo-depent_PP-like"/>
</dbReference>
<evidence type="ECO:0000313" key="3">
    <source>
        <dbReference type="Proteomes" id="UP001320876"/>
    </source>
</evidence>
<dbReference type="InterPro" id="IPR036280">
    <property type="entry name" value="Multihaem_cyt_sf"/>
</dbReference>
<feature type="domain" description="Cytochrome c-552/4" evidence="1">
    <location>
        <begin position="335"/>
        <end position="403"/>
    </location>
</feature>
<evidence type="ECO:0000259" key="1">
    <source>
        <dbReference type="Pfam" id="PF13435"/>
    </source>
</evidence>
<accession>A0ABT3GJM0</accession>
<evidence type="ECO:0000313" key="2">
    <source>
        <dbReference type="EMBL" id="MCW1923723.1"/>
    </source>
</evidence>
<reference evidence="2 3" key="1">
    <citation type="submission" date="2022-10" db="EMBL/GenBank/DDBJ databases">
        <title>Luteolibacter arcticus strain CCTCC AB 2014275, whole genome shotgun sequencing project.</title>
        <authorList>
            <person name="Zhao G."/>
            <person name="Shen L."/>
        </authorList>
    </citation>
    <scope>NUCLEOTIDE SEQUENCE [LARGE SCALE GENOMIC DNA]</scope>
    <source>
        <strain evidence="2 3">CCTCC AB 2014275</strain>
    </source>
</reference>
<protein>
    <submittedName>
        <fullName evidence="2">Multiheme c-type cytochrome</fullName>
    </submittedName>
</protein>
<dbReference type="InterPro" id="IPR023155">
    <property type="entry name" value="Cyt_c-552/4"/>
</dbReference>
<proteinExistence type="predicted"/>
<dbReference type="RefSeq" id="WP_264487831.1">
    <property type="nucleotide sequence ID" value="NZ_JAPDDT010000005.1"/>
</dbReference>
<dbReference type="SUPFAM" id="SSF48695">
    <property type="entry name" value="Multiheme cytochromes"/>
    <property type="match status" value="1"/>
</dbReference>
<name>A0ABT3GJM0_9BACT</name>
<sequence>MKKYLLIGLVICAAVAAAIHYYGSPSKPAAAQKLTIHFTCDTSGRLEPCGCFTGQHGGLTRLMTWLEERPERHDTLKLDVGGALAGVNDYDLVQYQYLARGYREMGFAALNMGAAEAAIPAKTLASLSATSAVPLVSASLVDATRKEILEPFRIVEAAGKRIGILGVVSPTSVVDAGEGIAVLGLDEAIERQLPALREKADLIVLLAFAKENELRRLARDYYEFALILGGDVGGPAQDLIRENDSIVLFTTNEARTVGTLTATLGGEPRTRLLDPAYEITLLEEGIPQHPDLKKLVSEFRDEIRRTPLAVDDPNAVDPRAIPGVQPAATYVGSATCQSCHPKAFESWQKSGHGHAFETLVKKGSDADPHCIECHTVGFGRPSGYRRPFGKEKLIDVGCESCHGPASEHVAHFRDGKKTAFKFRPVGPGDCVTCHHGEFSRPFEWDKFWPLIEHGKE</sequence>